<dbReference type="GO" id="GO:0005869">
    <property type="term" value="C:dynactin complex"/>
    <property type="evidence" value="ECO:0007669"/>
    <property type="project" value="InterPro"/>
</dbReference>
<proteinExistence type="predicted"/>
<dbReference type="OrthoDB" id="4977at2759"/>
<evidence type="ECO:0000313" key="6">
    <source>
        <dbReference type="Proteomes" id="UP000242474"/>
    </source>
</evidence>
<protein>
    <recommendedName>
        <fullName evidence="7">Dynactin subunit 2</fullName>
    </recommendedName>
</protein>
<dbReference type="GO" id="GO:0007017">
    <property type="term" value="P:microtubule-based process"/>
    <property type="evidence" value="ECO:0007669"/>
    <property type="project" value="InterPro"/>
</dbReference>
<evidence type="ECO:0000313" key="5">
    <source>
        <dbReference type="EMBL" id="PIA14322.1"/>
    </source>
</evidence>
<dbReference type="PANTHER" id="PTHR15346">
    <property type="entry name" value="DYNACTIN SUBUNIT"/>
    <property type="match status" value="1"/>
</dbReference>
<dbReference type="AlphaFoldDB" id="A0A2G5B5P9"/>
<dbReference type="Proteomes" id="UP000242474">
    <property type="component" value="Unassembled WGS sequence"/>
</dbReference>
<evidence type="ECO:0000256" key="2">
    <source>
        <dbReference type="ARBA" id="ARBA00022490"/>
    </source>
</evidence>
<feature type="compositionally biased region" description="Acidic residues" evidence="4">
    <location>
        <begin position="27"/>
        <end position="43"/>
    </location>
</feature>
<comment type="subcellular location">
    <subcellularLocation>
        <location evidence="1">Cytoplasm</location>
    </subcellularLocation>
</comment>
<dbReference type="EMBL" id="KZ303519">
    <property type="protein sequence ID" value="PIA14322.1"/>
    <property type="molecule type" value="Genomic_DNA"/>
</dbReference>
<dbReference type="STRING" id="763665.A0A2G5B5P9"/>
<evidence type="ECO:0000256" key="4">
    <source>
        <dbReference type="SAM" id="MobiDB-lite"/>
    </source>
</evidence>
<keyword evidence="6" id="KW-1185">Reference proteome</keyword>
<name>A0A2G5B5P9_COERN</name>
<keyword evidence="3" id="KW-0175">Coiled coil</keyword>
<gene>
    <name evidence="5" type="ORF">COEREDRAFT_88829</name>
</gene>
<feature type="coiled-coil region" evidence="3">
    <location>
        <begin position="101"/>
        <end position="128"/>
    </location>
</feature>
<accession>A0A2G5B5P9</accession>
<feature type="region of interest" description="Disordered" evidence="4">
    <location>
        <begin position="1"/>
        <end position="46"/>
    </location>
</feature>
<evidence type="ECO:0008006" key="7">
    <source>
        <dbReference type="Google" id="ProtNLM"/>
    </source>
</evidence>
<dbReference type="InterPro" id="IPR028133">
    <property type="entry name" value="Dynamitin"/>
</dbReference>
<dbReference type="GO" id="GO:0005737">
    <property type="term" value="C:cytoplasm"/>
    <property type="evidence" value="ECO:0007669"/>
    <property type="project" value="UniProtKB-SubCell"/>
</dbReference>
<feature type="coiled-coil region" evidence="3">
    <location>
        <begin position="244"/>
        <end position="271"/>
    </location>
</feature>
<organism evidence="5 6">
    <name type="scientific">Coemansia reversa (strain ATCC 12441 / NRRL 1564)</name>
    <dbReference type="NCBI Taxonomy" id="763665"/>
    <lineage>
        <taxon>Eukaryota</taxon>
        <taxon>Fungi</taxon>
        <taxon>Fungi incertae sedis</taxon>
        <taxon>Zoopagomycota</taxon>
        <taxon>Kickxellomycotina</taxon>
        <taxon>Kickxellomycetes</taxon>
        <taxon>Kickxellales</taxon>
        <taxon>Kickxellaceae</taxon>
        <taxon>Coemansia</taxon>
    </lineage>
</organism>
<evidence type="ECO:0000256" key="3">
    <source>
        <dbReference type="SAM" id="Coils"/>
    </source>
</evidence>
<dbReference type="Pfam" id="PF04912">
    <property type="entry name" value="Dynamitin"/>
    <property type="match status" value="1"/>
</dbReference>
<evidence type="ECO:0000256" key="1">
    <source>
        <dbReference type="ARBA" id="ARBA00004496"/>
    </source>
</evidence>
<reference evidence="5 6" key="1">
    <citation type="journal article" date="2015" name="Genome Biol. Evol.">
        <title>Phylogenomic analyses indicate that early fungi evolved digesting cell walls of algal ancestors of land plants.</title>
        <authorList>
            <person name="Chang Y."/>
            <person name="Wang S."/>
            <person name="Sekimoto S."/>
            <person name="Aerts A.L."/>
            <person name="Choi C."/>
            <person name="Clum A."/>
            <person name="LaButti K.M."/>
            <person name="Lindquist E.A."/>
            <person name="Yee Ngan C."/>
            <person name="Ohm R.A."/>
            <person name="Salamov A.A."/>
            <person name="Grigoriev I.V."/>
            <person name="Spatafora J.W."/>
            <person name="Berbee M.L."/>
        </authorList>
    </citation>
    <scope>NUCLEOTIDE SEQUENCE [LARGE SCALE GENOMIC DNA]</scope>
    <source>
        <strain evidence="5 6">NRRL 1564</strain>
    </source>
</reference>
<keyword evidence="2" id="KW-0963">Cytoplasm</keyword>
<sequence>MSASVGKKYVNLPDIDTEQPDVYETPDVADETPSETEAEEEVQSADISTEALGTNVAAARFRASAGDVDGETALARYQRSLFRTLQLESLSDGAETGPRLQETAAQRLQRLTHETQELRDQLATAEGAQNSVALMELATNLHDELARLATQNESHGALAALLRRVESAQIADPAAPKPETQRAAHGGIRADDSAQLEQRIVALECLVGAGAGQPARDAATGHGLADAVARLRQQMDVLADPQRIDGIQRRAKQALVEMDRLEAARSQAARADAADPADTMRVDAATLRRVDELYDTMSSVDSLVELAPATAARLQSLATLHAEATEAVSRISRVDSAQTNISEELATMRDVAAGLSSSLRENSSTLSDNIRHLDARISALNDRIAALPK</sequence>